<keyword evidence="2" id="KW-1185">Reference proteome</keyword>
<name>A0A6J8BKY8_MYTCO</name>
<reference evidence="1 2" key="1">
    <citation type="submission" date="2020-06" db="EMBL/GenBank/DDBJ databases">
        <authorList>
            <person name="Li R."/>
            <person name="Bekaert M."/>
        </authorList>
    </citation>
    <scope>NUCLEOTIDE SEQUENCE [LARGE SCALE GENOMIC DNA]</scope>
    <source>
        <strain evidence="2">wild</strain>
    </source>
</reference>
<proteinExistence type="predicted"/>
<organism evidence="1 2">
    <name type="scientific">Mytilus coruscus</name>
    <name type="common">Sea mussel</name>
    <dbReference type="NCBI Taxonomy" id="42192"/>
    <lineage>
        <taxon>Eukaryota</taxon>
        <taxon>Metazoa</taxon>
        <taxon>Spiralia</taxon>
        <taxon>Lophotrochozoa</taxon>
        <taxon>Mollusca</taxon>
        <taxon>Bivalvia</taxon>
        <taxon>Autobranchia</taxon>
        <taxon>Pteriomorphia</taxon>
        <taxon>Mytilida</taxon>
        <taxon>Mytiloidea</taxon>
        <taxon>Mytilidae</taxon>
        <taxon>Mytilinae</taxon>
        <taxon>Mytilus</taxon>
    </lineage>
</organism>
<evidence type="ECO:0000313" key="1">
    <source>
        <dbReference type="EMBL" id="CAC5384312.1"/>
    </source>
</evidence>
<accession>A0A6J8BKY8</accession>
<sequence length="203" mass="24690">MDDSVNQGKSILALEVTEEQKETIYQLFSHHNWDYKEIEIKENKEENKETNEAGYSEGFDDFLIEQNDNFEECQYCLCIQCITHEHDRKMWLESEIQMAHIRNSSLRKTDYKRFWTNLFYRNVCQDPRYLERKHAALRQDPRRNYVYHRRDLMPKCVIELVRSWFPNLPNVPYTWANMGIIIYMQIKFVNNIIKPINTFSNIF</sequence>
<protein>
    <submittedName>
        <fullName evidence="1">Uncharacterized protein</fullName>
    </submittedName>
</protein>
<dbReference type="AlphaFoldDB" id="A0A6J8BKY8"/>
<gene>
    <name evidence="1" type="ORF">MCOR_19971</name>
</gene>
<dbReference type="Proteomes" id="UP000507470">
    <property type="component" value="Unassembled WGS sequence"/>
</dbReference>
<evidence type="ECO:0000313" key="2">
    <source>
        <dbReference type="Proteomes" id="UP000507470"/>
    </source>
</evidence>
<dbReference type="EMBL" id="CACVKT020003516">
    <property type="protein sequence ID" value="CAC5384312.1"/>
    <property type="molecule type" value="Genomic_DNA"/>
</dbReference>